<dbReference type="Proteomes" id="UP001500571">
    <property type="component" value="Unassembled WGS sequence"/>
</dbReference>
<gene>
    <name evidence="1" type="ORF">GCM10009798_43510</name>
</gene>
<accession>A0ABN2RZ58</accession>
<evidence type="ECO:0000313" key="1">
    <source>
        <dbReference type="EMBL" id="GAA1977582.1"/>
    </source>
</evidence>
<proteinExistence type="predicted"/>
<sequence>MSKRHIDADPTANAALRAVGKDNFLAAEMQRRARAREALDARRSEEIRRRKADGE</sequence>
<reference evidence="1 2" key="1">
    <citation type="journal article" date="2019" name="Int. J. Syst. Evol. Microbiol.">
        <title>The Global Catalogue of Microorganisms (GCM) 10K type strain sequencing project: providing services to taxonomists for standard genome sequencing and annotation.</title>
        <authorList>
            <consortium name="The Broad Institute Genomics Platform"/>
            <consortium name="The Broad Institute Genome Sequencing Center for Infectious Disease"/>
            <person name="Wu L."/>
            <person name="Ma J."/>
        </authorList>
    </citation>
    <scope>NUCLEOTIDE SEQUENCE [LARGE SCALE GENOMIC DNA]</scope>
    <source>
        <strain evidence="1 2">JCM 15309</strain>
    </source>
</reference>
<organism evidence="1 2">
    <name type="scientific">Nocardioides panacihumi</name>
    <dbReference type="NCBI Taxonomy" id="400774"/>
    <lineage>
        <taxon>Bacteria</taxon>
        <taxon>Bacillati</taxon>
        <taxon>Actinomycetota</taxon>
        <taxon>Actinomycetes</taxon>
        <taxon>Propionibacteriales</taxon>
        <taxon>Nocardioidaceae</taxon>
        <taxon>Nocardioides</taxon>
    </lineage>
</organism>
<dbReference type="EMBL" id="BAAAPB010000008">
    <property type="protein sequence ID" value="GAA1977582.1"/>
    <property type="molecule type" value="Genomic_DNA"/>
</dbReference>
<dbReference type="RefSeq" id="WP_344048619.1">
    <property type="nucleotide sequence ID" value="NZ_BAAAPB010000008.1"/>
</dbReference>
<keyword evidence="2" id="KW-1185">Reference proteome</keyword>
<evidence type="ECO:0000313" key="2">
    <source>
        <dbReference type="Proteomes" id="UP001500571"/>
    </source>
</evidence>
<name>A0ABN2RZ58_9ACTN</name>
<comment type="caution">
    <text evidence="1">The sequence shown here is derived from an EMBL/GenBank/DDBJ whole genome shotgun (WGS) entry which is preliminary data.</text>
</comment>
<protein>
    <submittedName>
        <fullName evidence="1">Uncharacterized protein</fullName>
    </submittedName>
</protein>